<dbReference type="AlphaFoldDB" id="A0A1M6YZE9"/>
<keyword evidence="1" id="KW-1133">Transmembrane helix</keyword>
<reference evidence="3 4" key="1">
    <citation type="submission" date="2016-11" db="EMBL/GenBank/DDBJ databases">
        <authorList>
            <person name="Varghese N."/>
            <person name="Submissions S."/>
        </authorList>
    </citation>
    <scope>NUCLEOTIDE SEQUENCE [LARGE SCALE GENOMIC DNA]</scope>
    <source>
        <strain evidence="3 4">CGMCC 1.12174</strain>
        <strain evidence="2 5">DSM 26351</strain>
    </source>
</reference>
<feature type="transmembrane region" description="Helical" evidence="1">
    <location>
        <begin position="12"/>
        <end position="30"/>
    </location>
</feature>
<feature type="transmembrane region" description="Helical" evidence="1">
    <location>
        <begin position="91"/>
        <end position="111"/>
    </location>
</feature>
<dbReference type="STRING" id="1055723.SAMN05216293_3010"/>
<organism evidence="3 4">
    <name type="scientific">Flagellimonas taeanensis</name>
    <dbReference type="NCBI Taxonomy" id="1005926"/>
    <lineage>
        <taxon>Bacteria</taxon>
        <taxon>Pseudomonadati</taxon>
        <taxon>Bacteroidota</taxon>
        <taxon>Flavobacteriia</taxon>
        <taxon>Flavobacteriales</taxon>
        <taxon>Flavobacteriaceae</taxon>
        <taxon>Flagellimonas</taxon>
    </lineage>
</organism>
<sequence>MAGSVRNKTAWAVFAILAIGIGLYPLMYFFSAEEFGLLQGKSKEVLANVLWRIGFYGHIIFGGLALLTGWSQFSKKLRTKKLELHRNLGKLYVLSALTSGICGVYIGFYATGGLVSSLGFISLGIVWLFTTIRAYAAIRKKDVSLHQGMMVYSYAACFAAVTLRIWLPFLTIILGEFLLAYKIVAWLCWVPNMVFAHLWVRRKGLTLV</sequence>
<evidence type="ECO:0000313" key="3">
    <source>
        <dbReference type="EMBL" id="SHL23449.1"/>
    </source>
</evidence>
<dbReference type="EMBL" id="FRAT01000008">
    <property type="protein sequence ID" value="SHL23449.1"/>
    <property type="molecule type" value="Genomic_DNA"/>
</dbReference>
<proteinExistence type="predicted"/>
<dbReference type="Proteomes" id="UP000184031">
    <property type="component" value="Unassembled WGS sequence"/>
</dbReference>
<gene>
    <name evidence="2" type="ORF">SAMN04487891_106110</name>
    <name evidence="3" type="ORF">SAMN05216293_3010</name>
</gene>
<protein>
    <submittedName>
        <fullName evidence="3">Predicted membrane protein</fullName>
    </submittedName>
</protein>
<feature type="transmembrane region" description="Helical" evidence="1">
    <location>
        <begin position="50"/>
        <end position="70"/>
    </location>
</feature>
<evidence type="ECO:0000313" key="2">
    <source>
        <dbReference type="EMBL" id="SFC12972.1"/>
    </source>
</evidence>
<accession>A0A1M6YZE9</accession>
<feature type="transmembrane region" description="Helical" evidence="1">
    <location>
        <begin position="117"/>
        <end position="138"/>
    </location>
</feature>
<keyword evidence="1" id="KW-0472">Membrane</keyword>
<feature type="transmembrane region" description="Helical" evidence="1">
    <location>
        <begin position="179"/>
        <end position="200"/>
    </location>
</feature>
<dbReference type="InterPro" id="IPR018750">
    <property type="entry name" value="DUF2306_membrane"/>
</dbReference>
<evidence type="ECO:0000256" key="1">
    <source>
        <dbReference type="SAM" id="Phobius"/>
    </source>
</evidence>
<name>A0A1M6YZE9_9FLAO</name>
<keyword evidence="5" id="KW-1185">Reference proteome</keyword>
<dbReference type="Proteomes" id="UP000198940">
    <property type="component" value="Unassembled WGS sequence"/>
</dbReference>
<dbReference type="Pfam" id="PF10067">
    <property type="entry name" value="DUF2306"/>
    <property type="match status" value="1"/>
</dbReference>
<evidence type="ECO:0000313" key="4">
    <source>
        <dbReference type="Proteomes" id="UP000184031"/>
    </source>
</evidence>
<dbReference type="EMBL" id="FOKU01000006">
    <property type="protein sequence ID" value="SFC12972.1"/>
    <property type="molecule type" value="Genomic_DNA"/>
</dbReference>
<dbReference type="RefSeq" id="WP_072881317.1">
    <property type="nucleotide sequence ID" value="NZ_FOKU01000006.1"/>
</dbReference>
<keyword evidence="1" id="KW-0812">Transmembrane</keyword>
<comment type="caution">
    <text evidence="3">The sequence shown here is derived from an EMBL/GenBank/DDBJ whole genome shotgun (WGS) entry which is preliminary data.</text>
</comment>
<evidence type="ECO:0000313" key="5">
    <source>
        <dbReference type="Proteomes" id="UP000198940"/>
    </source>
</evidence>
<feature type="transmembrane region" description="Helical" evidence="1">
    <location>
        <begin position="150"/>
        <end position="173"/>
    </location>
</feature>
<dbReference type="OrthoDB" id="6385003at2"/>